<evidence type="ECO:0000313" key="4">
    <source>
        <dbReference type="Proteomes" id="UP000256661"/>
    </source>
</evidence>
<dbReference type="InterPro" id="IPR008629">
    <property type="entry name" value="GUN4-like"/>
</dbReference>
<comment type="caution">
    <text evidence="3">The sequence shown here is derived from an EMBL/GenBank/DDBJ whole genome shotgun (WGS) entry which is preliminary data.</text>
</comment>
<feature type="compositionally biased region" description="Pro residues" evidence="1">
    <location>
        <begin position="237"/>
        <end position="249"/>
    </location>
</feature>
<dbReference type="SUPFAM" id="SSF140869">
    <property type="entry name" value="GUN4-like"/>
    <property type="match status" value="1"/>
</dbReference>
<feature type="domain" description="GUN4-like" evidence="2">
    <location>
        <begin position="266"/>
        <end position="334"/>
    </location>
</feature>
<gene>
    <name evidence="3" type="ORF">DFJ69_1617</name>
</gene>
<keyword evidence="4" id="KW-1185">Reference proteome</keyword>
<dbReference type="InterPro" id="IPR037215">
    <property type="entry name" value="GUN4-like_sf"/>
</dbReference>
<reference evidence="3 4" key="1">
    <citation type="submission" date="2018-08" db="EMBL/GenBank/DDBJ databases">
        <title>Sequencing the genomes of 1000 actinobacteria strains.</title>
        <authorList>
            <person name="Klenk H.-P."/>
        </authorList>
    </citation>
    <scope>NUCLEOTIDE SEQUENCE [LARGE SCALE GENOMIC DNA]</scope>
    <source>
        <strain evidence="3 4">DSM 43927</strain>
    </source>
</reference>
<proteinExistence type="predicted"/>
<evidence type="ECO:0000313" key="3">
    <source>
        <dbReference type="EMBL" id="REE96190.1"/>
    </source>
</evidence>
<sequence>MPLVDRFVVSVDIKGFSGLPHGRQERLQLALARVLDAAAETAGVDRERWDRRGDGDGEVAVLPGDTDLALMVGPWTAALNRRLADHNDDHLPEMRLRLRVAMHVDAIRPDPGPLGHTGPALITLARLLDSTPLRAALDAAPEANLALMISEPLYRKTALAEVDGLRPWQFERVRVDNKEFHENAYVHVPPAMRPPKPPKSLKPPKPSRPPASDRRGPLDWVVPKGSADSGRVRLDMAPPPEPEPVPAPPVPEPPVLAPEVRHLLDGIRDALEAREIVRADLLTTRVLLRAAERERQGCLRVADGTGLPDALFTEIDDHWAEASGGRWGFAAQRLGSTDVALSGRRGELRRLSVLFGWLKDVDEIVPEYAELMLRENRDRPFFPTLRNPEAETRTNWDDEWTSTALSVHVRLRNWER</sequence>
<organism evidence="3 4">
    <name type="scientific">Thermomonospora umbrina</name>
    <dbReference type="NCBI Taxonomy" id="111806"/>
    <lineage>
        <taxon>Bacteria</taxon>
        <taxon>Bacillati</taxon>
        <taxon>Actinomycetota</taxon>
        <taxon>Actinomycetes</taxon>
        <taxon>Streptosporangiales</taxon>
        <taxon>Thermomonosporaceae</taxon>
        <taxon>Thermomonospora</taxon>
    </lineage>
</organism>
<feature type="compositionally biased region" description="Pro residues" evidence="1">
    <location>
        <begin position="191"/>
        <end position="209"/>
    </location>
</feature>
<dbReference type="AlphaFoldDB" id="A0A3D9SP21"/>
<dbReference type="EMBL" id="QTTT01000001">
    <property type="protein sequence ID" value="REE96190.1"/>
    <property type="molecule type" value="Genomic_DNA"/>
</dbReference>
<dbReference type="Pfam" id="PF05419">
    <property type="entry name" value="GUN4"/>
    <property type="match status" value="1"/>
</dbReference>
<feature type="region of interest" description="Disordered" evidence="1">
    <location>
        <begin position="185"/>
        <end position="249"/>
    </location>
</feature>
<accession>A0A3D9SP21</accession>
<evidence type="ECO:0000256" key="1">
    <source>
        <dbReference type="SAM" id="MobiDB-lite"/>
    </source>
</evidence>
<protein>
    <submittedName>
        <fullName evidence="3">GUN4-like protein</fullName>
    </submittedName>
</protein>
<name>A0A3D9SP21_9ACTN</name>
<dbReference type="Proteomes" id="UP000256661">
    <property type="component" value="Unassembled WGS sequence"/>
</dbReference>
<evidence type="ECO:0000259" key="2">
    <source>
        <dbReference type="Pfam" id="PF05419"/>
    </source>
</evidence>